<evidence type="ECO:0000313" key="8">
    <source>
        <dbReference type="Proteomes" id="UP001208570"/>
    </source>
</evidence>
<proteinExistence type="predicted"/>
<dbReference type="InterPro" id="IPR002859">
    <property type="entry name" value="PKD/REJ-like"/>
</dbReference>
<sequence length="784" mass="86823">MYIEITKSPLKVYIEHDQEYGCKYNSSYTIEAESLSYDPDLVDVEDKSGITFRWFCRRMDETFQYLANAQVSTKPYSPPPGTIKHPYLGYGGCFGEGPGIIASYGGSYDFNTVNMIGMTKYVFRVEMFKDVRWGFYEQQFYVGPVDPPLGSIICLQNCKVKTSIYTTKIIKAVCKEKCGPDPDALNVVWELYYIVDDNIEVRIRDLVNKTTTGITSAKLFLDLSTLPQGQWYKAVALASTIGSPNTTLSMTFLLNKLASSGTCTIEPNTGIATETKFVASCDGWKEWMPLVPGGTLRYEYRVKVTGSRMAFLFYYGTDSTSMPVNLPLGRTEYHMINIIEFSIIDGINDPVIVERNVTVMPREEDFFETSSVLLSALSDPESVLGSGNGTGNFIAALSYLYSISSLINVPLSEMLNVTSYNETVLIQLKMAKIKIRNDILAILEKITVDCPGSLNQINAVLRSAISVKDELNLDCLSLSMSTANLLTSSFLTLVANNSLGADTNSYAHDITDSTISIMETGAYFDNSPTNDYLESVMQHGVSNVDIIANCINDLVEEGEPVPPFYFDTASLLLGKHDISKMNGTQIVTGQGQLKYPEKMFIADSNGCVAQKVLFMGFNPYIWGDQQHQTKVGSGVLSIDVTACNRTSGMTDKPRTKRSIATDGSKQNFLEVELKVTESQPECTNRTVRPKEQIIHHVASSSEQAKVLKVLIEVTENSSHSIDVYLGYGSKPTITHYDLKSSLRIPENGYSNDSRFLEFISAETLTNNATRSPMDVYVGLIPTGK</sequence>
<organism evidence="7 8">
    <name type="scientific">Paralvinella palmiformis</name>
    <dbReference type="NCBI Taxonomy" id="53620"/>
    <lineage>
        <taxon>Eukaryota</taxon>
        <taxon>Metazoa</taxon>
        <taxon>Spiralia</taxon>
        <taxon>Lophotrochozoa</taxon>
        <taxon>Annelida</taxon>
        <taxon>Polychaeta</taxon>
        <taxon>Sedentaria</taxon>
        <taxon>Canalipalpata</taxon>
        <taxon>Terebellida</taxon>
        <taxon>Terebelliformia</taxon>
        <taxon>Alvinellidae</taxon>
        <taxon>Paralvinella</taxon>
    </lineage>
</organism>
<reference evidence="7" key="1">
    <citation type="journal article" date="2023" name="Mol. Biol. Evol.">
        <title>Third-Generation Sequencing Reveals the Adaptive Role of the Epigenome in Three Deep-Sea Polychaetes.</title>
        <authorList>
            <person name="Perez M."/>
            <person name="Aroh O."/>
            <person name="Sun Y."/>
            <person name="Lan Y."/>
            <person name="Juniper S.K."/>
            <person name="Young C.R."/>
            <person name="Angers B."/>
            <person name="Qian P.Y."/>
        </authorList>
    </citation>
    <scope>NUCLEOTIDE SEQUENCE</scope>
    <source>
        <strain evidence="7">P08H-3</strain>
    </source>
</reference>
<dbReference type="Pfam" id="PF02010">
    <property type="entry name" value="REJ"/>
    <property type="match status" value="1"/>
</dbReference>
<evidence type="ECO:0000313" key="7">
    <source>
        <dbReference type="EMBL" id="KAK2142491.1"/>
    </source>
</evidence>
<evidence type="ECO:0000256" key="5">
    <source>
        <dbReference type="ARBA" id="ARBA00023136"/>
    </source>
</evidence>
<feature type="domain" description="PKD/REJ-like" evidence="6">
    <location>
        <begin position="2"/>
        <end position="400"/>
    </location>
</feature>
<protein>
    <recommendedName>
        <fullName evidence="6">PKD/REJ-like domain-containing protein</fullName>
    </recommendedName>
</protein>
<evidence type="ECO:0000259" key="6">
    <source>
        <dbReference type="Pfam" id="PF02010"/>
    </source>
</evidence>
<keyword evidence="5" id="KW-0472">Membrane</keyword>
<evidence type="ECO:0000256" key="1">
    <source>
        <dbReference type="ARBA" id="ARBA00004370"/>
    </source>
</evidence>
<evidence type="ECO:0000256" key="3">
    <source>
        <dbReference type="ARBA" id="ARBA00022737"/>
    </source>
</evidence>
<keyword evidence="4" id="KW-1133">Transmembrane helix</keyword>
<dbReference type="Proteomes" id="UP001208570">
    <property type="component" value="Unassembled WGS sequence"/>
</dbReference>
<dbReference type="GO" id="GO:0005886">
    <property type="term" value="C:plasma membrane"/>
    <property type="evidence" value="ECO:0007669"/>
    <property type="project" value="TreeGrafter"/>
</dbReference>
<evidence type="ECO:0000256" key="4">
    <source>
        <dbReference type="ARBA" id="ARBA00022989"/>
    </source>
</evidence>
<accession>A0AAD9IXQ1</accession>
<keyword evidence="3" id="KW-0677">Repeat</keyword>
<name>A0AAD9IXQ1_9ANNE</name>
<keyword evidence="2" id="KW-0812">Transmembrane</keyword>
<dbReference type="EMBL" id="JAODUP010000948">
    <property type="protein sequence ID" value="KAK2142491.1"/>
    <property type="molecule type" value="Genomic_DNA"/>
</dbReference>
<comment type="subcellular location">
    <subcellularLocation>
        <location evidence="1">Membrane</location>
    </subcellularLocation>
</comment>
<evidence type="ECO:0000256" key="2">
    <source>
        <dbReference type="ARBA" id="ARBA00022692"/>
    </source>
</evidence>
<dbReference type="GO" id="GO:0005261">
    <property type="term" value="F:monoatomic cation channel activity"/>
    <property type="evidence" value="ECO:0007669"/>
    <property type="project" value="TreeGrafter"/>
</dbReference>
<gene>
    <name evidence="7" type="ORF">LSH36_948g00002</name>
</gene>
<keyword evidence="8" id="KW-1185">Reference proteome</keyword>
<dbReference type="PANTHER" id="PTHR46730:SF1">
    <property type="entry name" value="PLAT DOMAIN-CONTAINING PROTEIN"/>
    <property type="match status" value="1"/>
</dbReference>
<comment type="caution">
    <text evidence="7">The sequence shown here is derived from an EMBL/GenBank/DDBJ whole genome shotgun (WGS) entry which is preliminary data.</text>
</comment>
<dbReference type="PANTHER" id="PTHR46730">
    <property type="entry name" value="POLYCYSTIN-1"/>
    <property type="match status" value="1"/>
</dbReference>
<dbReference type="GO" id="GO:0006816">
    <property type="term" value="P:calcium ion transport"/>
    <property type="evidence" value="ECO:0007669"/>
    <property type="project" value="TreeGrafter"/>
</dbReference>
<dbReference type="AlphaFoldDB" id="A0AAD9IXQ1"/>